<dbReference type="InterPro" id="IPR004101">
    <property type="entry name" value="Mur_ligase_C"/>
</dbReference>
<evidence type="ECO:0000256" key="11">
    <source>
        <dbReference type="PIRNR" id="PIRNR001563"/>
    </source>
</evidence>
<protein>
    <recommendedName>
        <fullName evidence="3">tetrahydrofolate synthase</fullName>
        <ecNumber evidence="3">6.3.2.17</ecNumber>
    </recommendedName>
    <alternativeName>
        <fullName evidence="9">Tetrahydrofolylpolyglutamate synthase</fullName>
    </alternativeName>
</protein>
<dbReference type="InterPro" id="IPR013221">
    <property type="entry name" value="Mur_ligase_cen"/>
</dbReference>
<evidence type="ECO:0000256" key="3">
    <source>
        <dbReference type="ARBA" id="ARBA00013025"/>
    </source>
</evidence>
<dbReference type="GO" id="GO:0046872">
    <property type="term" value="F:metal ion binding"/>
    <property type="evidence" value="ECO:0007669"/>
    <property type="project" value="UniProtKB-KW"/>
</dbReference>
<evidence type="ECO:0000259" key="12">
    <source>
        <dbReference type="Pfam" id="PF02875"/>
    </source>
</evidence>
<dbReference type="NCBIfam" id="TIGR01499">
    <property type="entry name" value="folC"/>
    <property type="match status" value="1"/>
</dbReference>
<dbReference type="PANTHER" id="PTHR11136">
    <property type="entry name" value="FOLYLPOLYGLUTAMATE SYNTHASE-RELATED"/>
    <property type="match status" value="1"/>
</dbReference>
<dbReference type="Gene3D" id="3.40.1190.10">
    <property type="entry name" value="Mur-like, catalytic domain"/>
    <property type="match status" value="1"/>
</dbReference>
<keyword evidence="5" id="KW-0479">Metal-binding</keyword>
<keyword evidence="6 11" id="KW-0547">Nucleotide-binding</keyword>
<sequence length="420" mass="46607">MFLTIQQAETFFNQREKLGIKPGLERMHALLTSVNQPEQQLKAIHIAGTNGKGSTATFISQILQEQGYYVGSFTSPSFTNRQAMIQLNNRPIRDQFFLAYLNKLKPCITHLEALDNPPSNFELIVAIAYQYFADQADFSIIEAGMGGLADATNCLTPLIAVITTVDLDHTDFLGNDIESIATHKAGIIKEDHPVVIGELPASAKDVVVKTAKCVNAQLFQYERDFSVRSSGTEINYLDHLTSFSFRLNMNGAHQHHNAALAIKTIQELVQLGYPVDSDAILKGLANANLPGRFQVLRQSPTIVVDGAHNLAGIKALVKTVAQTYPNHHKKLLFGAFKDKPLKEMIVELDQAFDQVIFTSFDHARAETADLLASYSNHPKKLVTYDWKYYLSHMVENDQSDVVTIVAGSLAFVGIVIHFFE</sequence>
<dbReference type="EMBL" id="FODJ01000019">
    <property type="protein sequence ID" value="SEO93942.1"/>
    <property type="molecule type" value="Genomic_DNA"/>
</dbReference>
<dbReference type="EC" id="6.3.2.17" evidence="3"/>
<dbReference type="PIRSF" id="PIRSF001563">
    <property type="entry name" value="Folylpolyglu_synth"/>
    <property type="match status" value="1"/>
</dbReference>
<comment type="catalytic activity">
    <reaction evidence="10">
        <text>(6S)-5,6,7,8-tetrahydrofolyl-(gamma-L-Glu)(n) + L-glutamate + ATP = (6S)-5,6,7,8-tetrahydrofolyl-(gamma-L-Glu)(n+1) + ADP + phosphate + H(+)</text>
        <dbReference type="Rhea" id="RHEA:10580"/>
        <dbReference type="Rhea" id="RHEA-COMP:14738"/>
        <dbReference type="Rhea" id="RHEA-COMP:14740"/>
        <dbReference type="ChEBI" id="CHEBI:15378"/>
        <dbReference type="ChEBI" id="CHEBI:29985"/>
        <dbReference type="ChEBI" id="CHEBI:30616"/>
        <dbReference type="ChEBI" id="CHEBI:43474"/>
        <dbReference type="ChEBI" id="CHEBI:141005"/>
        <dbReference type="ChEBI" id="CHEBI:456216"/>
        <dbReference type="EC" id="6.3.2.17"/>
    </reaction>
</comment>
<dbReference type="RefSeq" id="WP_091500358.1">
    <property type="nucleotide sequence ID" value="NZ_FODJ01000019.1"/>
</dbReference>
<evidence type="ECO:0000313" key="14">
    <source>
        <dbReference type="EMBL" id="SEO93942.1"/>
    </source>
</evidence>
<accession>A0A1H8TSE9</accession>
<dbReference type="SUPFAM" id="SSF53623">
    <property type="entry name" value="MurD-like peptide ligases, catalytic domain"/>
    <property type="match status" value="1"/>
</dbReference>
<dbReference type="GO" id="GO:0004326">
    <property type="term" value="F:tetrahydrofolylpolyglutamate synthase activity"/>
    <property type="evidence" value="ECO:0007669"/>
    <property type="project" value="UniProtKB-EC"/>
</dbReference>
<dbReference type="STRING" id="872970.SAMN04488134_11919"/>
<feature type="domain" description="Mur ligase C-terminal" evidence="12">
    <location>
        <begin position="291"/>
        <end position="408"/>
    </location>
</feature>
<dbReference type="GO" id="GO:0008841">
    <property type="term" value="F:dihydrofolate synthase activity"/>
    <property type="evidence" value="ECO:0007669"/>
    <property type="project" value="TreeGrafter"/>
</dbReference>
<evidence type="ECO:0000259" key="13">
    <source>
        <dbReference type="Pfam" id="PF08245"/>
    </source>
</evidence>
<gene>
    <name evidence="14" type="ORF">SAMN04488134_11919</name>
</gene>
<dbReference type="InterPro" id="IPR036565">
    <property type="entry name" value="Mur-like_cat_sf"/>
</dbReference>
<dbReference type="GO" id="GO:0005524">
    <property type="term" value="F:ATP binding"/>
    <property type="evidence" value="ECO:0007669"/>
    <property type="project" value="UniProtKB-KW"/>
</dbReference>
<comment type="cofactor">
    <cofactor evidence="1">
        <name>Mg(2+)</name>
        <dbReference type="ChEBI" id="CHEBI:18420"/>
    </cofactor>
</comment>
<feature type="domain" description="Mur ligase central" evidence="13">
    <location>
        <begin position="46"/>
        <end position="263"/>
    </location>
</feature>
<keyword evidence="7 11" id="KW-0067">ATP-binding</keyword>
<dbReference type="InterPro" id="IPR018109">
    <property type="entry name" value="Folylpolyglutamate_synth_CS"/>
</dbReference>
<evidence type="ECO:0000256" key="10">
    <source>
        <dbReference type="ARBA" id="ARBA00047493"/>
    </source>
</evidence>
<dbReference type="GO" id="GO:0005737">
    <property type="term" value="C:cytoplasm"/>
    <property type="evidence" value="ECO:0007669"/>
    <property type="project" value="TreeGrafter"/>
</dbReference>
<dbReference type="Gene3D" id="3.90.190.20">
    <property type="entry name" value="Mur ligase, C-terminal domain"/>
    <property type="match status" value="1"/>
</dbReference>
<keyword evidence="8" id="KW-0460">Magnesium</keyword>
<dbReference type="Pfam" id="PF02875">
    <property type="entry name" value="Mur_ligase_C"/>
    <property type="match status" value="1"/>
</dbReference>
<reference evidence="14 15" key="1">
    <citation type="submission" date="2016-10" db="EMBL/GenBank/DDBJ databases">
        <authorList>
            <person name="de Groot N.N."/>
        </authorList>
    </citation>
    <scope>NUCLEOTIDE SEQUENCE [LARGE SCALE GENOMIC DNA]</scope>
    <source>
        <strain evidence="14 15">CGMCC 1.10434</strain>
    </source>
</reference>
<dbReference type="InterPro" id="IPR001645">
    <property type="entry name" value="Folylpolyglutamate_synth"/>
</dbReference>
<evidence type="ECO:0000256" key="6">
    <source>
        <dbReference type="ARBA" id="ARBA00022741"/>
    </source>
</evidence>
<evidence type="ECO:0000256" key="5">
    <source>
        <dbReference type="ARBA" id="ARBA00022723"/>
    </source>
</evidence>
<dbReference type="OrthoDB" id="9809356at2"/>
<dbReference type="InterPro" id="IPR036615">
    <property type="entry name" value="Mur_ligase_C_dom_sf"/>
</dbReference>
<evidence type="ECO:0000256" key="4">
    <source>
        <dbReference type="ARBA" id="ARBA00022598"/>
    </source>
</evidence>
<dbReference type="Pfam" id="PF08245">
    <property type="entry name" value="Mur_ligase_M"/>
    <property type="match status" value="1"/>
</dbReference>
<evidence type="ECO:0000256" key="8">
    <source>
        <dbReference type="ARBA" id="ARBA00022842"/>
    </source>
</evidence>
<dbReference type="FunFam" id="3.40.1190.10:FF:000011">
    <property type="entry name" value="Folylpolyglutamate synthase/dihydrofolate synthase"/>
    <property type="match status" value="1"/>
</dbReference>
<evidence type="ECO:0000256" key="2">
    <source>
        <dbReference type="ARBA" id="ARBA00008276"/>
    </source>
</evidence>
<keyword evidence="15" id="KW-1185">Reference proteome</keyword>
<evidence type="ECO:0000313" key="15">
    <source>
        <dbReference type="Proteomes" id="UP000199300"/>
    </source>
</evidence>
<comment type="similarity">
    <text evidence="2 11">Belongs to the folylpolyglutamate synthase family.</text>
</comment>
<organism evidence="14 15">
    <name type="scientific">Amphibacillus marinus</name>
    <dbReference type="NCBI Taxonomy" id="872970"/>
    <lineage>
        <taxon>Bacteria</taxon>
        <taxon>Bacillati</taxon>
        <taxon>Bacillota</taxon>
        <taxon>Bacilli</taxon>
        <taxon>Bacillales</taxon>
        <taxon>Bacillaceae</taxon>
        <taxon>Amphibacillus</taxon>
    </lineage>
</organism>
<dbReference type="Proteomes" id="UP000199300">
    <property type="component" value="Unassembled WGS sequence"/>
</dbReference>
<keyword evidence="4 11" id="KW-0436">Ligase</keyword>
<dbReference type="PANTHER" id="PTHR11136:SF0">
    <property type="entry name" value="DIHYDROFOLATE SYNTHETASE-RELATED"/>
    <property type="match status" value="1"/>
</dbReference>
<dbReference type="PROSITE" id="PS01011">
    <property type="entry name" value="FOLYLPOLYGLU_SYNT_1"/>
    <property type="match status" value="1"/>
</dbReference>
<name>A0A1H8TSE9_9BACI</name>
<evidence type="ECO:0000256" key="1">
    <source>
        <dbReference type="ARBA" id="ARBA00001946"/>
    </source>
</evidence>
<evidence type="ECO:0000256" key="7">
    <source>
        <dbReference type="ARBA" id="ARBA00022840"/>
    </source>
</evidence>
<proteinExistence type="inferred from homology"/>
<dbReference type="AlphaFoldDB" id="A0A1H8TSE9"/>
<dbReference type="SUPFAM" id="SSF53244">
    <property type="entry name" value="MurD-like peptide ligases, peptide-binding domain"/>
    <property type="match status" value="1"/>
</dbReference>
<evidence type="ECO:0000256" key="9">
    <source>
        <dbReference type="ARBA" id="ARBA00030592"/>
    </source>
</evidence>